<organism evidence="8 9">
    <name type="scientific">Zostera marina</name>
    <name type="common">Eelgrass</name>
    <dbReference type="NCBI Taxonomy" id="29655"/>
    <lineage>
        <taxon>Eukaryota</taxon>
        <taxon>Viridiplantae</taxon>
        <taxon>Streptophyta</taxon>
        <taxon>Embryophyta</taxon>
        <taxon>Tracheophyta</taxon>
        <taxon>Spermatophyta</taxon>
        <taxon>Magnoliopsida</taxon>
        <taxon>Liliopsida</taxon>
        <taxon>Zosteraceae</taxon>
        <taxon>Zostera</taxon>
    </lineage>
</organism>
<feature type="domain" description="WRKY" evidence="7">
    <location>
        <begin position="128"/>
        <end position="194"/>
    </location>
</feature>
<dbReference type="EMBL" id="LFYR01001470">
    <property type="protein sequence ID" value="KMZ61526.1"/>
    <property type="molecule type" value="Genomic_DNA"/>
</dbReference>
<keyword evidence="3" id="KW-0238">DNA-binding</keyword>
<reference evidence="9" key="1">
    <citation type="journal article" date="2016" name="Nature">
        <title>The genome of the seagrass Zostera marina reveals angiosperm adaptation to the sea.</title>
        <authorList>
            <person name="Olsen J.L."/>
            <person name="Rouze P."/>
            <person name="Verhelst B."/>
            <person name="Lin Y.-C."/>
            <person name="Bayer T."/>
            <person name="Collen J."/>
            <person name="Dattolo E."/>
            <person name="De Paoli E."/>
            <person name="Dittami S."/>
            <person name="Maumus F."/>
            <person name="Michel G."/>
            <person name="Kersting A."/>
            <person name="Lauritano C."/>
            <person name="Lohaus R."/>
            <person name="Toepel M."/>
            <person name="Tonon T."/>
            <person name="Vanneste K."/>
            <person name="Amirebrahimi M."/>
            <person name="Brakel J."/>
            <person name="Bostroem C."/>
            <person name="Chovatia M."/>
            <person name="Grimwood J."/>
            <person name="Jenkins J.W."/>
            <person name="Jueterbock A."/>
            <person name="Mraz A."/>
            <person name="Stam W.T."/>
            <person name="Tice H."/>
            <person name="Bornberg-Bauer E."/>
            <person name="Green P.J."/>
            <person name="Pearson G.A."/>
            <person name="Procaccini G."/>
            <person name="Duarte C.M."/>
            <person name="Schmutz J."/>
            <person name="Reusch T.B.H."/>
            <person name="Van de Peer Y."/>
        </authorList>
    </citation>
    <scope>NUCLEOTIDE SEQUENCE [LARGE SCALE GENOMIC DNA]</scope>
    <source>
        <strain evidence="9">cv. Finnish</strain>
    </source>
</reference>
<evidence type="ECO:0000256" key="1">
    <source>
        <dbReference type="ARBA" id="ARBA00004123"/>
    </source>
</evidence>
<dbReference type="SMART" id="SM00774">
    <property type="entry name" value="WRKY"/>
    <property type="match status" value="1"/>
</dbReference>
<evidence type="ECO:0000313" key="9">
    <source>
        <dbReference type="Proteomes" id="UP000036987"/>
    </source>
</evidence>
<keyword evidence="5" id="KW-0539">Nucleus</keyword>
<comment type="subcellular location">
    <subcellularLocation>
        <location evidence="1">Nucleus</location>
    </subcellularLocation>
</comment>
<evidence type="ECO:0000256" key="5">
    <source>
        <dbReference type="ARBA" id="ARBA00023242"/>
    </source>
</evidence>
<keyword evidence="2" id="KW-0805">Transcription regulation</keyword>
<keyword evidence="9" id="KW-1185">Reference proteome</keyword>
<accession>A0A0K9NXL5</accession>
<comment type="caution">
    <text evidence="8">The sequence shown here is derived from an EMBL/GenBank/DDBJ whole genome shotgun (WGS) entry which is preliminary data.</text>
</comment>
<feature type="region of interest" description="Disordered" evidence="6">
    <location>
        <begin position="18"/>
        <end position="50"/>
    </location>
</feature>
<keyword evidence="4" id="KW-0804">Transcription</keyword>
<dbReference type="GO" id="GO:0003700">
    <property type="term" value="F:DNA-binding transcription factor activity"/>
    <property type="evidence" value="ECO:0007669"/>
    <property type="project" value="InterPro"/>
</dbReference>
<evidence type="ECO:0000259" key="7">
    <source>
        <dbReference type="PROSITE" id="PS50811"/>
    </source>
</evidence>
<dbReference type="Pfam" id="PF03106">
    <property type="entry name" value="WRKY"/>
    <property type="match status" value="1"/>
</dbReference>
<dbReference type="Gene3D" id="2.20.25.80">
    <property type="entry name" value="WRKY domain"/>
    <property type="match status" value="1"/>
</dbReference>
<proteinExistence type="predicted"/>
<evidence type="ECO:0000256" key="4">
    <source>
        <dbReference type="ARBA" id="ARBA00023163"/>
    </source>
</evidence>
<gene>
    <name evidence="8" type="ORF">ZOSMA_51G00160</name>
</gene>
<protein>
    <recommendedName>
        <fullName evidence="7">WRKY domain-containing protein</fullName>
    </recommendedName>
</protein>
<evidence type="ECO:0000256" key="3">
    <source>
        <dbReference type="ARBA" id="ARBA00023125"/>
    </source>
</evidence>
<dbReference type="GO" id="GO:0043565">
    <property type="term" value="F:sequence-specific DNA binding"/>
    <property type="evidence" value="ECO:0007669"/>
    <property type="project" value="InterPro"/>
</dbReference>
<evidence type="ECO:0000256" key="2">
    <source>
        <dbReference type="ARBA" id="ARBA00023015"/>
    </source>
</evidence>
<dbReference type="PANTHER" id="PTHR31429:SF24">
    <property type="entry name" value="WRKY TRANSCRIPTION FACTOR 72-RELATED"/>
    <property type="match status" value="1"/>
</dbReference>
<dbReference type="InterPro" id="IPR036576">
    <property type="entry name" value="WRKY_dom_sf"/>
</dbReference>
<dbReference type="OrthoDB" id="1686353at2759"/>
<dbReference type="FunFam" id="2.20.25.80:FF:000002">
    <property type="entry name" value="probable WRKY transcription factor 31"/>
    <property type="match status" value="1"/>
</dbReference>
<dbReference type="Proteomes" id="UP000036987">
    <property type="component" value="Unassembled WGS sequence"/>
</dbReference>
<name>A0A0K9NXL5_ZOSMR</name>
<dbReference type="GO" id="GO:0005634">
    <property type="term" value="C:nucleus"/>
    <property type="evidence" value="ECO:0007669"/>
    <property type="project" value="UniProtKB-SubCell"/>
</dbReference>
<dbReference type="AlphaFoldDB" id="A0A0K9NXL5"/>
<dbReference type="PROSITE" id="PS50811">
    <property type="entry name" value="WRKY"/>
    <property type="match status" value="1"/>
</dbReference>
<evidence type="ECO:0000313" key="8">
    <source>
        <dbReference type="EMBL" id="KMZ61526.1"/>
    </source>
</evidence>
<sequence>MNKALDVQFRDEEILLSDYNGDGDDEFAKYSSRKQQEELESKRAEMGEMREENKRLIPTNTSTVLSSMEEDVDDLVSLRLGMRSPPPSLPIENNKRSGDDNIHQNIPISQDSQQIQVKKARVTVRARCDAPMMDDGGQWRKYGQKISKGNPCPRAYYRCTITSACPVRKHVQKCVDDLSILITTYEGTHNHPLPMLAATTTRHTTTNIL</sequence>
<dbReference type="InterPro" id="IPR044810">
    <property type="entry name" value="WRKY_plant"/>
</dbReference>
<feature type="compositionally biased region" description="Basic and acidic residues" evidence="6">
    <location>
        <begin position="34"/>
        <end position="50"/>
    </location>
</feature>
<dbReference type="InterPro" id="IPR003657">
    <property type="entry name" value="WRKY_dom"/>
</dbReference>
<evidence type="ECO:0000256" key="6">
    <source>
        <dbReference type="SAM" id="MobiDB-lite"/>
    </source>
</evidence>
<dbReference type="PANTHER" id="PTHR31429">
    <property type="entry name" value="WRKY TRANSCRIPTION FACTOR 36-RELATED"/>
    <property type="match status" value="1"/>
</dbReference>
<dbReference type="SUPFAM" id="SSF118290">
    <property type="entry name" value="WRKY DNA-binding domain"/>
    <property type="match status" value="1"/>
</dbReference>